<proteinExistence type="predicted"/>
<sequence>MMKLIEQLAEYHRRSQPAEVPQWLRRLWLPQGEARIAYLRELLEPETKQPAERG</sequence>
<dbReference type="KEGG" id="spe:Spro_2102"/>
<accession>A8GDL5</accession>
<dbReference type="eggNOG" id="ENOG5031TZM">
    <property type="taxonomic scope" value="Bacteria"/>
</dbReference>
<protein>
    <submittedName>
        <fullName evidence="1">Uncharacterized protein</fullName>
    </submittedName>
</protein>
<organism evidence="1">
    <name type="scientific">Serratia proteamaculans (strain 568)</name>
    <dbReference type="NCBI Taxonomy" id="399741"/>
    <lineage>
        <taxon>Bacteria</taxon>
        <taxon>Pseudomonadati</taxon>
        <taxon>Pseudomonadota</taxon>
        <taxon>Gammaproteobacteria</taxon>
        <taxon>Enterobacterales</taxon>
        <taxon>Yersiniaceae</taxon>
        <taxon>Serratia</taxon>
    </lineage>
</organism>
<dbReference type="HOGENOM" id="CLU_3029877_0_0_6"/>
<reference evidence="1" key="1">
    <citation type="submission" date="2007-09" db="EMBL/GenBank/DDBJ databases">
        <title>Complete sequence of chromosome of Serratia proteamaculans 568.</title>
        <authorList>
            <consortium name="US DOE Joint Genome Institute"/>
            <person name="Copeland A."/>
            <person name="Lucas S."/>
            <person name="Lapidus A."/>
            <person name="Barry K."/>
            <person name="Glavina del Rio T."/>
            <person name="Dalin E."/>
            <person name="Tice H."/>
            <person name="Pitluck S."/>
            <person name="Chain P."/>
            <person name="Malfatti S."/>
            <person name="Shin M."/>
            <person name="Vergez L."/>
            <person name="Schmutz J."/>
            <person name="Larimer F."/>
            <person name="Land M."/>
            <person name="Hauser L."/>
            <person name="Kyrpides N."/>
            <person name="Kim E."/>
            <person name="Taghavi S."/>
            <person name="Newman L."/>
            <person name="Vangronsveld J."/>
            <person name="van der Lelie D."/>
            <person name="Richardson P."/>
        </authorList>
    </citation>
    <scope>NUCLEOTIDE SEQUENCE [LARGE SCALE GENOMIC DNA]</scope>
    <source>
        <strain evidence="1">568</strain>
    </source>
</reference>
<dbReference type="EMBL" id="CP000826">
    <property type="protein sequence ID" value="ABV41205.1"/>
    <property type="molecule type" value="Genomic_DNA"/>
</dbReference>
<name>A8GDL5_SERP5</name>
<evidence type="ECO:0000313" key="1">
    <source>
        <dbReference type="EMBL" id="ABV41205.1"/>
    </source>
</evidence>
<gene>
    <name evidence="1" type="ordered locus">Spro_2102</name>
</gene>
<dbReference type="AlphaFoldDB" id="A8GDL5"/>